<dbReference type="InterPro" id="IPR012296">
    <property type="entry name" value="Nuclease_put_TT1808"/>
</dbReference>
<gene>
    <name evidence="3" type="ORF">AVDCRST_MAG63-1013</name>
</gene>
<dbReference type="PANTHER" id="PTHR35400:SF1">
    <property type="entry name" value="SLR1083 PROTEIN"/>
    <property type="match status" value="1"/>
</dbReference>
<organism evidence="3">
    <name type="scientific">uncultured Armatimonadetes bacterium</name>
    <dbReference type="NCBI Taxonomy" id="157466"/>
    <lineage>
        <taxon>Bacteria</taxon>
        <taxon>Bacillati</taxon>
        <taxon>Armatimonadota</taxon>
        <taxon>environmental samples</taxon>
    </lineage>
</organism>
<dbReference type="AlphaFoldDB" id="A0A6J4HU66"/>
<reference evidence="3" key="1">
    <citation type="submission" date="2020-02" db="EMBL/GenBank/DDBJ databases">
        <authorList>
            <person name="Meier V. D."/>
        </authorList>
    </citation>
    <scope>NUCLEOTIDE SEQUENCE</scope>
    <source>
        <strain evidence="3">AVDCRST_MAG63</strain>
    </source>
</reference>
<dbReference type="Gene3D" id="3.90.1570.10">
    <property type="entry name" value="tt1808, chain A"/>
    <property type="match status" value="1"/>
</dbReference>
<dbReference type="EMBL" id="CADCTO010000135">
    <property type="protein sequence ID" value="CAA9231927.1"/>
    <property type="molecule type" value="Genomic_DNA"/>
</dbReference>
<sequence>MGSTSAMVDAARHAWTAEEYQRASEAGVFPPGLRTELIEGEILEMSAQGADHVRAVLKVGKRLRERFAGMAHVRVQMTLPLGARRVPEPDLAVVRGDEDDAPAAPPAADVLLIVEVSDWTLAFDRADKARMYARSGVADYWVVNLRARQVEVHRGPDAPGYADVRAFAEGESVRPPLAPPDAAPIPVTDLLPPPEDDD</sequence>
<evidence type="ECO:0000259" key="2">
    <source>
        <dbReference type="Pfam" id="PF05685"/>
    </source>
</evidence>
<dbReference type="CDD" id="cd06260">
    <property type="entry name" value="DUF820-like"/>
    <property type="match status" value="1"/>
</dbReference>
<dbReference type="InterPro" id="IPR011335">
    <property type="entry name" value="Restrct_endonuc-II-like"/>
</dbReference>
<proteinExistence type="predicted"/>
<dbReference type="InterPro" id="IPR008538">
    <property type="entry name" value="Uma2"/>
</dbReference>
<evidence type="ECO:0000256" key="1">
    <source>
        <dbReference type="SAM" id="MobiDB-lite"/>
    </source>
</evidence>
<feature type="region of interest" description="Disordered" evidence="1">
    <location>
        <begin position="172"/>
        <end position="198"/>
    </location>
</feature>
<protein>
    <recommendedName>
        <fullName evidence="2">Putative restriction endonuclease domain-containing protein</fullName>
    </recommendedName>
</protein>
<name>A0A6J4HU66_9BACT</name>
<dbReference type="Pfam" id="PF05685">
    <property type="entry name" value="Uma2"/>
    <property type="match status" value="1"/>
</dbReference>
<dbReference type="PANTHER" id="PTHR35400">
    <property type="entry name" value="SLR1083 PROTEIN"/>
    <property type="match status" value="1"/>
</dbReference>
<dbReference type="SUPFAM" id="SSF52980">
    <property type="entry name" value="Restriction endonuclease-like"/>
    <property type="match status" value="1"/>
</dbReference>
<evidence type="ECO:0000313" key="3">
    <source>
        <dbReference type="EMBL" id="CAA9231927.1"/>
    </source>
</evidence>
<accession>A0A6J4HU66</accession>
<feature type="domain" description="Putative restriction endonuclease" evidence="2">
    <location>
        <begin position="18"/>
        <end position="180"/>
    </location>
</feature>